<proteinExistence type="predicted"/>
<dbReference type="eggNOG" id="COG2043">
    <property type="taxonomic scope" value="Bacteria"/>
</dbReference>
<dbReference type="AlphaFoldDB" id="C9RAA7"/>
<accession>C9RAA7</accession>
<evidence type="ECO:0008006" key="3">
    <source>
        <dbReference type="Google" id="ProtNLM"/>
    </source>
</evidence>
<dbReference type="InterPro" id="IPR003748">
    <property type="entry name" value="DUF169"/>
</dbReference>
<name>C9RAA7_AMMDK</name>
<dbReference type="STRING" id="429009.Adeg_0039"/>
<keyword evidence="2" id="KW-1185">Reference proteome</keyword>
<dbReference type="RefSeq" id="WP_012818196.1">
    <property type="nucleotide sequence ID" value="NC_013385.1"/>
</dbReference>
<dbReference type="Proteomes" id="UP000002620">
    <property type="component" value="Chromosome"/>
</dbReference>
<dbReference type="KEGG" id="adg:Adeg_0039"/>
<organism evidence="1 2">
    <name type="scientific">Ammonifex degensii (strain DSM 10501 / KC4)</name>
    <dbReference type="NCBI Taxonomy" id="429009"/>
    <lineage>
        <taxon>Bacteria</taxon>
        <taxon>Bacillati</taxon>
        <taxon>Bacillota</taxon>
        <taxon>Clostridia</taxon>
        <taxon>Thermoanaerobacterales</taxon>
        <taxon>Thermoanaerobacteraceae</taxon>
        <taxon>Ammonifex</taxon>
    </lineage>
</organism>
<protein>
    <recommendedName>
        <fullName evidence="3">DUF169 domain-containing protein</fullName>
    </recommendedName>
</protein>
<dbReference type="Pfam" id="PF02596">
    <property type="entry name" value="DUF169"/>
    <property type="match status" value="1"/>
</dbReference>
<reference evidence="1 2" key="1">
    <citation type="submission" date="2009-10" db="EMBL/GenBank/DDBJ databases">
        <title>Complete sequence of chromosome of Ammonifex degensii KC4.</title>
        <authorList>
            <consortium name="US DOE Joint Genome Institute"/>
            <person name="Kerfeld C."/>
            <person name="Goodner B."/>
            <person name="Huber H."/>
            <person name="Stetter K."/>
            <person name="Lucas S."/>
            <person name="Copeland A."/>
            <person name="Lapidus A."/>
            <person name="Glavina del Rio T."/>
            <person name="Dalin E."/>
            <person name="Tice H."/>
            <person name="Bruce D."/>
            <person name="Goodwin L."/>
            <person name="Pitluck S."/>
            <person name="Saunders E."/>
            <person name="Brettin T."/>
            <person name="Detter J.C."/>
            <person name="Han C."/>
            <person name="Larimer F."/>
            <person name="Land M."/>
            <person name="Hauser L."/>
            <person name="Kyrpides N."/>
            <person name="Ovchinnikova G."/>
            <person name="Richardson P."/>
        </authorList>
    </citation>
    <scope>NUCLEOTIDE SEQUENCE [LARGE SCALE GENOMIC DNA]</scope>
    <source>
        <strain evidence="2">DSM 10501 / KC4</strain>
    </source>
</reference>
<dbReference type="EMBL" id="CP001785">
    <property type="protein sequence ID" value="ACX51216.1"/>
    <property type="molecule type" value="Genomic_DNA"/>
</dbReference>
<sequence length="267" mass="29760">MESKIARGLGMRFQPVALLWSDEKPEGARQFSPGKWGCVMWLFAAAARGEVAVCDRETFGCLGGGTGLGFGNQYLNWPGGIENFYCFLSTGKPDWDASEGGLRREAARYMLEGERYLRSPEVARHFVQQLPMTDIPARYVVFKPLGMVEERERPVVVIFTASPDQLAALTVLANFGRPTGDNVLIPFAAGCQAIGILPYREAQAEQPRAVVGLIDLSARRNVAKQLGREVFTFAVPFKMFREMEGWAEESFLAKKEWQEYFKSSPDG</sequence>
<evidence type="ECO:0000313" key="1">
    <source>
        <dbReference type="EMBL" id="ACX51216.1"/>
    </source>
</evidence>
<evidence type="ECO:0000313" key="2">
    <source>
        <dbReference type="Proteomes" id="UP000002620"/>
    </source>
</evidence>
<dbReference type="HOGENOM" id="CLU_086296_0_0_9"/>
<dbReference type="OrthoDB" id="9779322at2"/>
<gene>
    <name evidence="1" type="ordered locus">Adeg_0039</name>
</gene>